<accession>A0A6C0DCE4</accession>
<proteinExistence type="predicted"/>
<organism evidence="1">
    <name type="scientific">viral metagenome</name>
    <dbReference type="NCBI Taxonomy" id="1070528"/>
    <lineage>
        <taxon>unclassified sequences</taxon>
        <taxon>metagenomes</taxon>
        <taxon>organismal metagenomes</taxon>
    </lineage>
</organism>
<name>A0A6C0DCE4_9ZZZZ</name>
<dbReference type="EMBL" id="MN739577">
    <property type="protein sequence ID" value="QHT13844.1"/>
    <property type="molecule type" value="Genomic_DNA"/>
</dbReference>
<reference evidence="1" key="1">
    <citation type="journal article" date="2020" name="Nature">
        <title>Giant virus diversity and host interactions through global metagenomics.</title>
        <authorList>
            <person name="Schulz F."/>
            <person name="Roux S."/>
            <person name="Paez-Espino D."/>
            <person name="Jungbluth S."/>
            <person name="Walsh D.A."/>
            <person name="Denef V.J."/>
            <person name="McMahon K.D."/>
            <person name="Konstantinidis K.T."/>
            <person name="Eloe-Fadrosh E.A."/>
            <person name="Kyrpides N.C."/>
            <person name="Woyke T."/>
        </authorList>
    </citation>
    <scope>NUCLEOTIDE SEQUENCE</scope>
    <source>
        <strain evidence="1">GVMAG-M-3300023174-134</strain>
    </source>
</reference>
<evidence type="ECO:0000313" key="1">
    <source>
        <dbReference type="EMBL" id="QHT13844.1"/>
    </source>
</evidence>
<sequence>MPFISKNQNQLKKDSSTKECFILEEFKMKTKRIVPKNPMKNSVISTIKFLSLKSINW</sequence>
<dbReference type="AlphaFoldDB" id="A0A6C0DCE4"/>
<protein>
    <submittedName>
        <fullName evidence="1">Uncharacterized protein</fullName>
    </submittedName>
</protein>